<reference evidence="1 2" key="1">
    <citation type="submission" date="2019-09" db="EMBL/GenBank/DDBJ databases">
        <title>Complete genome sequence of Arachidicoccus sp. B3-10 isolated from apple orchard soil.</title>
        <authorList>
            <person name="Kim H.S."/>
            <person name="Han K.-I."/>
            <person name="Suh M.K."/>
            <person name="Lee K.C."/>
            <person name="Eom M.K."/>
            <person name="Kim J.-S."/>
            <person name="Kang S.W."/>
            <person name="Sin Y."/>
            <person name="Lee J.-S."/>
        </authorList>
    </citation>
    <scope>NUCLEOTIDE SEQUENCE [LARGE SCALE GENOMIC DNA]</scope>
    <source>
        <strain evidence="1 2">B3-10</strain>
    </source>
</reference>
<sequence>MDKYIGALIERIAKSKELNSRTLGLLINKTKPGTADIFKRTVIDTDLLIELSDKLDYDFFSFFYKNPIMDRFKKQEEKVWLDKLALLKNEISRLKELQDQMQDHINTQKTYILDLKKRK</sequence>
<evidence type="ECO:0000313" key="2">
    <source>
        <dbReference type="Proteomes" id="UP000292424"/>
    </source>
</evidence>
<dbReference type="EMBL" id="CP044016">
    <property type="protein sequence ID" value="QES88750.1"/>
    <property type="molecule type" value="Genomic_DNA"/>
</dbReference>
<protein>
    <recommendedName>
        <fullName evidence="3">HTH cro/C1-type domain-containing protein</fullName>
    </recommendedName>
</protein>
<dbReference type="OrthoDB" id="675218at2"/>
<dbReference type="AlphaFoldDB" id="A0A5P2G4Q4"/>
<dbReference type="Proteomes" id="UP000292424">
    <property type="component" value="Chromosome"/>
</dbReference>
<dbReference type="KEGG" id="arac:E0W69_008835"/>
<dbReference type="RefSeq" id="WP_131329716.1">
    <property type="nucleotide sequence ID" value="NZ_CP044016.1"/>
</dbReference>
<organism evidence="1 2">
    <name type="scientific">Rhizosphaericola mali</name>
    <dbReference type="NCBI Taxonomy" id="2545455"/>
    <lineage>
        <taxon>Bacteria</taxon>
        <taxon>Pseudomonadati</taxon>
        <taxon>Bacteroidota</taxon>
        <taxon>Chitinophagia</taxon>
        <taxon>Chitinophagales</taxon>
        <taxon>Chitinophagaceae</taxon>
        <taxon>Rhizosphaericola</taxon>
    </lineage>
</organism>
<evidence type="ECO:0000313" key="1">
    <source>
        <dbReference type="EMBL" id="QES88750.1"/>
    </source>
</evidence>
<evidence type="ECO:0008006" key="3">
    <source>
        <dbReference type="Google" id="ProtNLM"/>
    </source>
</evidence>
<accession>A0A5P2G4Q4</accession>
<name>A0A5P2G4Q4_9BACT</name>
<proteinExistence type="predicted"/>
<keyword evidence="2" id="KW-1185">Reference proteome</keyword>
<gene>
    <name evidence="1" type="ORF">E0W69_008835</name>
</gene>